<gene>
    <name evidence="1" type="ORF">LCGC14_0701550</name>
</gene>
<dbReference type="EMBL" id="LAZR01001501">
    <property type="protein sequence ID" value="KKN43612.1"/>
    <property type="molecule type" value="Genomic_DNA"/>
</dbReference>
<dbReference type="AlphaFoldDB" id="A0A0F9R332"/>
<sequence>MIKFLCRLWSDYAKRIDKSILGAAIDKVAKEKGAPQEYTDLAWGIHKVLDPNYALEDLTENEIKALRKFEKKEKTP</sequence>
<protein>
    <submittedName>
        <fullName evidence="1">Uncharacterized protein</fullName>
    </submittedName>
</protein>
<organism evidence="1">
    <name type="scientific">marine sediment metagenome</name>
    <dbReference type="NCBI Taxonomy" id="412755"/>
    <lineage>
        <taxon>unclassified sequences</taxon>
        <taxon>metagenomes</taxon>
        <taxon>ecological metagenomes</taxon>
    </lineage>
</organism>
<accession>A0A0F9R332</accession>
<comment type="caution">
    <text evidence="1">The sequence shown here is derived from an EMBL/GenBank/DDBJ whole genome shotgun (WGS) entry which is preliminary data.</text>
</comment>
<proteinExistence type="predicted"/>
<reference evidence="1" key="1">
    <citation type="journal article" date="2015" name="Nature">
        <title>Complex archaea that bridge the gap between prokaryotes and eukaryotes.</title>
        <authorList>
            <person name="Spang A."/>
            <person name="Saw J.H."/>
            <person name="Jorgensen S.L."/>
            <person name="Zaremba-Niedzwiedzka K."/>
            <person name="Martijn J."/>
            <person name="Lind A.E."/>
            <person name="van Eijk R."/>
            <person name="Schleper C."/>
            <person name="Guy L."/>
            <person name="Ettema T.J."/>
        </authorList>
    </citation>
    <scope>NUCLEOTIDE SEQUENCE</scope>
</reference>
<evidence type="ECO:0000313" key="1">
    <source>
        <dbReference type="EMBL" id="KKN43612.1"/>
    </source>
</evidence>
<name>A0A0F9R332_9ZZZZ</name>